<feature type="transmembrane region" description="Helical" evidence="1">
    <location>
        <begin position="168"/>
        <end position="188"/>
    </location>
</feature>
<dbReference type="AlphaFoldDB" id="A0A1G2PD77"/>
<feature type="transmembrane region" description="Helical" evidence="1">
    <location>
        <begin position="97"/>
        <end position="124"/>
    </location>
</feature>
<evidence type="ECO:0000256" key="1">
    <source>
        <dbReference type="SAM" id="Phobius"/>
    </source>
</evidence>
<dbReference type="GO" id="GO:0005886">
    <property type="term" value="C:plasma membrane"/>
    <property type="evidence" value="ECO:0007669"/>
    <property type="project" value="UniProtKB-SubCell"/>
</dbReference>
<name>A0A1G2PD77_9BACT</name>
<dbReference type="PANTHER" id="PTHR43471">
    <property type="entry name" value="ABC TRANSPORTER PERMEASE"/>
    <property type="match status" value="1"/>
</dbReference>
<reference evidence="2 3" key="1">
    <citation type="journal article" date="2016" name="Nat. Commun.">
        <title>Thousands of microbial genomes shed light on interconnected biogeochemical processes in an aquifer system.</title>
        <authorList>
            <person name="Anantharaman K."/>
            <person name="Brown C.T."/>
            <person name="Hug L.A."/>
            <person name="Sharon I."/>
            <person name="Castelle C.J."/>
            <person name="Probst A.J."/>
            <person name="Thomas B.C."/>
            <person name="Singh A."/>
            <person name="Wilkins M.J."/>
            <person name="Karaoz U."/>
            <person name="Brodie E.L."/>
            <person name="Williams K.H."/>
            <person name="Hubbard S.S."/>
            <person name="Banfield J.F."/>
        </authorList>
    </citation>
    <scope>NUCLEOTIDE SEQUENCE [LARGE SCALE GENOMIC DNA]</scope>
</reference>
<dbReference type="EMBL" id="MHSR01000017">
    <property type="protein sequence ID" value="OHA46298.1"/>
    <property type="molecule type" value="Genomic_DNA"/>
</dbReference>
<organism evidence="2 3">
    <name type="scientific">Candidatus Terrybacteria bacterium RIFCSPHIGHO2_01_FULL_43_35</name>
    <dbReference type="NCBI Taxonomy" id="1802361"/>
    <lineage>
        <taxon>Bacteria</taxon>
        <taxon>Candidatus Terryibacteriota</taxon>
    </lineage>
</organism>
<feature type="transmembrane region" description="Helical" evidence="1">
    <location>
        <begin position="230"/>
        <end position="252"/>
    </location>
</feature>
<keyword evidence="1" id="KW-1133">Transmembrane helix</keyword>
<dbReference type="GO" id="GO:0140359">
    <property type="term" value="F:ABC-type transporter activity"/>
    <property type="evidence" value="ECO:0007669"/>
    <property type="project" value="InterPro"/>
</dbReference>
<evidence type="ECO:0000313" key="2">
    <source>
        <dbReference type="EMBL" id="OHA46298.1"/>
    </source>
</evidence>
<dbReference type="Proteomes" id="UP000178869">
    <property type="component" value="Unassembled WGS sequence"/>
</dbReference>
<proteinExistence type="predicted"/>
<keyword evidence="1" id="KW-0472">Membrane</keyword>
<evidence type="ECO:0000313" key="3">
    <source>
        <dbReference type="Proteomes" id="UP000178869"/>
    </source>
</evidence>
<evidence type="ECO:0008006" key="4">
    <source>
        <dbReference type="Google" id="ProtNLM"/>
    </source>
</evidence>
<dbReference type="PANTHER" id="PTHR43471:SF10">
    <property type="entry name" value="SLL1107 PROTEIN"/>
    <property type="match status" value="1"/>
</dbReference>
<dbReference type="Pfam" id="PF12679">
    <property type="entry name" value="ABC2_membrane_2"/>
    <property type="match status" value="1"/>
</dbReference>
<feature type="transmembrane region" description="Helical" evidence="1">
    <location>
        <begin position="136"/>
        <end position="161"/>
    </location>
</feature>
<accession>A0A1G2PD77</accession>
<feature type="transmembrane region" description="Helical" evidence="1">
    <location>
        <begin position="54"/>
        <end position="76"/>
    </location>
</feature>
<keyword evidence="1" id="KW-0812">Transmembrane</keyword>
<feature type="transmembrane region" description="Helical" evidence="1">
    <location>
        <begin position="21"/>
        <end position="42"/>
    </location>
</feature>
<protein>
    <recommendedName>
        <fullName evidence="4">ABC transporter permease</fullName>
    </recommendedName>
</protein>
<comment type="caution">
    <text evidence="2">The sequence shown here is derived from an EMBL/GenBank/DDBJ whole genome shotgun (WGS) entry which is preliminary data.</text>
</comment>
<gene>
    <name evidence="2" type="ORF">A2828_00780</name>
</gene>
<sequence>MQKRILAIAVNTMRETIRDRILFVVVIFALFIIASSLFLGSISIDQDKKIIKDFGLSAIFLLQVFIIIFVGANLIYKEIERKTFFMILPKPILKQEIIFGKCLGLSLTTFIMTFLTSLVFFGTLYFKTRSFDDMPYLSLAIALGFVETILIVLISILFSVFTSPILSSVYTVSVFLIGHSSSVLWNLIQKEHNIVLKYVLTTLYYIFPNLEKFNIRNGVLYGIVPSGQDVFYTLLYALAYGAVLFMIAKFLFERREY</sequence>